<proteinExistence type="predicted"/>
<dbReference type="AlphaFoldDB" id="A0A5N5EAJ6"/>
<feature type="non-terminal residue" evidence="1">
    <location>
        <position position="47"/>
    </location>
</feature>
<comment type="caution">
    <text evidence="1">The sequence shown here is derived from an EMBL/GenBank/DDBJ whole genome shotgun (WGS) entry which is preliminary data.</text>
</comment>
<organism evidence="1 2">
    <name type="scientific">Streptomyces arboris</name>
    <dbReference type="NCBI Taxonomy" id="2600619"/>
    <lineage>
        <taxon>Bacteria</taxon>
        <taxon>Bacillati</taxon>
        <taxon>Actinomycetota</taxon>
        <taxon>Actinomycetes</taxon>
        <taxon>Kitasatosporales</taxon>
        <taxon>Streptomycetaceae</taxon>
        <taxon>Streptomyces</taxon>
    </lineage>
</organism>
<protein>
    <submittedName>
        <fullName evidence="1">Nuclear transport factor 2 family protein</fullName>
    </submittedName>
</protein>
<dbReference type="Proteomes" id="UP000326907">
    <property type="component" value="Unassembled WGS sequence"/>
</dbReference>
<keyword evidence="2" id="KW-1185">Reference proteome</keyword>
<dbReference type="EMBL" id="VYUA01000099">
    <property type="protein sequence ID" value="KAB2587519.1"/>
    <property type="molecule type" value="Genomic_DNA"/>
</dbReference>
<gene>
    <name evidence="1" type="ORF">F5983_37575</name>
</gene>
<evidence type="ECO:0000313" key="1">
    <source>
        <dbReference type="EMBL" id="KAB2587519.1"/>
    </source>
</evidence>
<evidence type="ECO:0000313" key="2">
    <source>
        <dbReference type="Proteomes" id="UP000326907"/>
    </source>
</evidence>
<accession>A0A5N5EAJ6</accession>
<sequence length="47" mass="5179">MGETLGIDLTLTDDPDQQNEVFLKAFNSGEGAIFDQLYRDDAVSNLT</sequence>
<name>A0A5N5EAJ6_9ACTN</name>
<reference evidence="1 2" key="1">
    <citation type="submission" date="2019-09" db="EMBL/GenBank/DDBJ databases">
        <authorList>
            <person name="Liu P."/>
        </authorList>
    </citation>
    <scope>NUCLEOTIDE SEQUENCE [LARGE SCALE GENOMIC DNA]</scope>
    <source>
        <strain evidence="1 2">TRM68085</strain>
    </source>
</reference>